<dbReference type="EMBL" id="CP115174">
    <property type="protein sequence ID" value="WBO23887.1"/>
    <property type="molecule type" value="Genomic_DNA"/>
</dbReference>
<name>A0ABY7NTJ8_9SPHN</name>
<protein>
    <recommendedName>
        <fullName evidence="3">AsmA-like C-terminal domain-containing protein</fullName>
    </recommendedName>
</protein>
<evidence type="ECO:0000313" key="1">
    <source>
        <dbReference type="EMBL" id="WBO23887.1"/>
    </source>
</evidence>
<evidence type="ECO:0000313" key="2">
    <source>
        <dbReference type="Proteomes" id="UP001210865"/>
    </source>
</evidence>
<evidence type="ECO:0008006" key="3">
    <source>
        <dbReference type="Google" id="ProtNLM"/>
    </source>
</evidence>
<dbReference type="RefSeq" id="WP_270078516.1">
    <property type="nucleotide sequence ID" value="NZ_CP115174.1"/>
</dbReference>
<gene>
    <name evidence="1" type="ORF">PBT88_07195</name>
</gene>
<reference evidence="1 2" key="1">
    <citation type="submission" date="2022-12" db="EMBL/GenBank/DDBJ databases">
        <title>Sphingomonas abieness sp. nov., an endophytic bacterium isolated from Abies koreana.</title>
        <authorList>
            <person name="Jiang L."/>
            <person name="Lee J."/>
        </authorList>
    </citation>
    <scope>NUCLEOTIDE SEQUENCE [LARGE SCALE GENOMIC DNA]</scope>
    <source>
        <strain evidence="2">PAMB 00755</strain>
    </source>
</reference>
<accession>A0ABY7NTJ8</accession>
<organism evidence="1 2">
    <name type="scientific">Sphingomonas abietis</name>
    <dbReference type="NCBI Taxonomy" id="3012344"/>
    <lineage>
        <taxon>Bacteria</taxon>
        <taxon>Pseudomonadati</taxon>
        <taxon>Pseudomonadota</taxon>
        <taxon>Alphaproteobacteria</taxon>
        <taxon>Sphingomonadales</taxon>
        <taxon>Sphingomonadaceae</taxon>
        <taxon>Sphingomonas</taxon>
    </lineage>
</organism>
<proteinExistence type="predicted"/>
<keyword evidence="2" id="KW-1185">Reference proteome</keyword>
<dbReference type="Proteomes" id="UP001210865">
    <property type="component" value="Chromosome"/>
</dbReference>
<sequence length="279" mass="29771">MTPALAAATSRIMMHKVQLYNFDDAAVAVTDLDGVLMPVGSGGAVDLNDVSSYRIALRSGNVTIPARTLTILMNRYILPRAQSPLSDMSMVFGNGVIRLHGKIRMMSIKLGFSANAYPFVMPNGDMGMRIDHLKTAGFIPGSVSNALGMTLERMAKPGKPGVMSVKGNVMSMSVGATFPAPALEGTLSNVNVTPTGLTTRIGATRGISGAPFITISGGAVKFAHLLMPEAKLVIRPIVKQADFGFSPRRYYRQMVAGTSKATPDFGLTGYFGDFRKLKY</sequence>